<comment type="caution">
    <text evidence="4">The sequence shown here is derived from an EMBL/GenBank/DDBJ whole genome shotgun (WGS) entry which is preliminary data.</text>
</comment>
<dbReference type="SUPFAM" id="SSF52499">
    <property type="entry name" value="Isochorismatase-like hydrolases"/>
    <property type="match status" value="1"/>
</dbReference>
<dbReference type="Pfam" id="PF03087">
    <property type="entry name" value="BPS1"/>
    <property type="match status" value="1"/>
</dbReference>
<sequence>MQNYFASIANPILHNLNATIDLCRQASMPVIFTRHSHQNGHDHSMLAEWWFGDLIVDGTPDAQLIAGLHRNKLDLVVEKNTYSAFRNTDLEDKLVEMGIEEVIVTGVTTNLCCETNAREAFVRGFRVFFSTDGTATFDLELHEATLKNMAYGYRPGMGGLDFKALKKLQNSANELLHSAVVQESLVEDGEEKWLNEFCDSCLRMLEVCGISKDVVVLVKEHVQDVRFTLRRASIGEAGIQDKMAACDSYRKKLKKEILKCLKWFKAKTITNNPNMLMKEHKLMLVVDVLREVRLTSISIVESLLSLISTPWLDLDSKSKSSSSSSSWRRSLFPSKVVVVPWDDDDAMLLHSANKRLAGVQMAIEDLELELECMFRRLIHTRVLLLNILTAN</sequence>
<name>A0ABU6Z6R5_9FABA</name>
<keyword evidence="2" id="KW-0378">Hydrolase</keyword>
<evidence type="ECO:0000256" key="1">
    <source>
        <dbReference type="ARBA" id="ARBA00006336"/>
    </source>
</evidence>
<protein>
    <recommendedName>
        <fullName evidence="3">Isochorismatase-like domain-containing protein</fullName>
    </recommendedName>
</protein>
<gene>
    <name evidence="4" type="ORF">PIB30_017894</name>
</gene>
<dbReference type="InterPro" id="IPR000868">
    <property type="entry name" value="Isochorismatase-like_dom"/>
</dbReference>
<organism evidence="4 5">
    <name type="scientific">Stylosanthes scabra</name>
    <dbReference type="NCBI Taxonomy" id="79078"/>
    <lineage>
        <taxon>Eukaryota</taxon>
        <taxon>Viridiplantae</taxon>
        <taxon>Streptophyta</taxon>
        <taxon>Embryophyta</taxon>
        <taxon>Tracheophyta</taxon>
        <taxon>Spermatophyta</taxon>
        <taxon>Magnoliopsida</taxon>
        <taxon>eudicotyledons</taxon>
        <taxon>Gunneridae</taxon>
        <taxon>Pentapetalae</taxon>
        <taxon>rosids</taxon>
        <taxon>fabids</taxon>
        <taxon>Fabales</taxon>
        <taxon>Fabaceae</taxon>
        <taxon>Papilionoideae</taxon>
        <taxon>50 kb inversion clade</taxon>
        <taxon>dalbergioids sensu lato</taxon>
        <taxon>Dalbergieae</taxon>
        <taxon>Pterocarpus clade</taxon>
        <taxon>Stylosanthes</taxon>
    </lineage>
</organism>
<proteinExistence type="inferred from homology"/>
<evidence type="ECO:0000313" key="4">
    <source>
        <dbReference type="EMBL" id="MED6217451.1"/>
    </source>
</evidence>
<dbReference type="EMBL" id="JASCZI010271913">
    <property type="protein sequence ID" value="MED6217451.1"/>
    <property type="molecule type" value="Genomic_DNA"/>
</dbReference>
<comment type="similarity">
    <text evidence="1">Belongs to the isochorismatase family.</text>
</comment>
<dbReference type="Proteomes" id="UP001341840">
    <property type="component" value="Unassembled WGS sequence"/>
</dbReference>
<accession>A0ABU6Z6R5</accession>
<evidence type="ECO:0000259" key="3">
    <source>
        <dbReference type="Pfam" id="PF00857"/>
    </source>
</evidence>
<dbReference type="Gene3D" id="3.40.50.850">
    <property type="entry name" value="Isochorismatase-like"/>
    <property type="match status" value="1"/>
</dbReference>
<evidence type="ECO:0000256" key="2">
    <source>
        <dbReference type="ARBA" id="ARBA00022801"/>
    </source>
</evidence>
<feature type="domain" description="Isochorismatase-like" evidence="3">
    <location>
        <begin position="1"/>
        <end position="150"/>
    </location>
</feature>
<dbReference type="InterPro" id="IPR004320">
    <property type="entry name" value="BPS1_pln"/>
</dbReference>
<reference evidence="4 5" key="1">
    <citation type="journal article" date="2023" name="Plants (Basel)">
        <title>Bridging the Gap: Combining Genomics and Transcriptomics Approaches to Understand Stylosanthes scabra, an Orphan Legume from the Brazilian Caatinga.</title>
        <authorList>
            <person name="Ferreira-Neto J.R.C."/>
            <person name="da Silva M.D."/>
            <person name="Binneck E."/>
            <person name="de Melo N.F."/>
            <person name="da Silva R.H."/>
            <person name="de Melo A.L.T.M."/>
            <person name="Pandolfi V."/>
            <person name="Bustamante F.O."/>
            <person name="Brasileiro-Vidal A.C."/>
            <person name="Benko-Iseppon A.M."/>
        </authorList>
    </citation>
    <scope>NUCLEOTIDE SEQUENCE [LARGE SCALE GENOMIC DNA]</scope>
    <source>
        <tissue evidence="4">Leaves</tissue>
    </source>
</reference>
<dbReference type="PANTHER" id="PTHR43540">
    <property type="entry name" value="PEROXYUREIDOACRYLATE/UREIDOACRYLATE AMIDOHYDROLASE-RELATED"/>
    <property type="match status" value="1"/>
</dbReference>
<dbReference type="CDD" id="cd00431">
    <property type="entry name" value="cysteine_hydrolases"/>
    <property type="match status" value="1"/>
</dbReference>
<evidence type="ECO:0000313" key="5">
    <source>
        <dbReference type="Proteomes" id="UP001341840"/>
    </source>
</evidence>
<keyword evidence="5" id="KW-1185">Reference proteome</keyword>
<dbReference type="PANTHER" id="PTHR43540:SF6">
    <property type="entry name" value="ISOCHORISMATASE-LIKE DOMAIN-CONTAINING PROTEIN"/>
    <property type="match status" value="1"/>
</dbReference>
<dbReference type="Pfam" id="PF00857">
    <property type="entry name" value="Isochorismatase"/>
    <property type="match status" value="1"/>
</dbReference>
<dbReference type="InterPro" id="IPR050272">
    <property type="entry name" value="Isochorismatase-like_hydrls"/>
</dbReference>
<dbReference type="InterPro" id="IPR036380">
    <property type="entry name" value="Isochorismatase-like_sf"/>
</dbReference>